<keyword evidence="4" id="KW-1185">Reference proteome</keyword>
<dbReference type="Gene3D" id="2.40.128.110">
    <property type="entry name" value="Lipid/polyisoprenoid-binding, YceI-like"/>
    <property type="match status" value="1"/>
</dbReference>
<evidence type="ECO:0000313" key="3">
    <source>
        <dbReference type="EMBL" id="MDH5828959.1"/>
    </source>
</evidence>
<dbReference type="RefSeq" id="WP_280598864.1">
    <property type="nucleotide sequence ID" value="NZ_JARXRN010000006.1"/>
</dbReference>
<dbReference type="InterPro" id="IPR007372">
    <property type="entry name" value="Lipid/polyisoprenoid-bd_YceI"/>
</dbReference>
<dbReference type="PANTHER" id="PTHR34406">
    <property type="entry name" value="PROTEIN YCEI"/>
    <property type="match status" value="1"/>
</dbReference>
<feature type="signal peptide" evidence="1">
    <location>
        <begin position="1"/>
        <end position="21"/>
    </location>
</feature>
<dbReference type="PANTHER" id="PTHR34406:SF2">
    <property type="entry name" value="PERIPLASMIC PROTEIN"/>
    <property type="match status" value="1"/>
</dbReference>
<dbReference type="SMART" id="SM00867">
    <property type="entry name" value="YceI"/>
    <property type="match status" value="1"/>
</dbReference>
<feature type="domain" description="Lipid/polyisoprenoid-binding YceI-like" evidence="2">
    <location>
        <begin position="25"/>
        <end position="190"/>
    </location>
</feature>
<evidence type="ECO:0000313" key="4">
    <source>
        <dbReference type="Proteomes" id="UP001156831"/>
    </source>
</evidence>
<evidence type="ECO:0000256" key="1">
    <source>
        <dbReference type="SAM" id="SignalP"/>
    </source>
</evidence>
<comment type="caution">
    <text evidence="3">The sequence shown here is derived from an EMBL/GenBank/DDBJ whole genome shotgun (WGS) entry which is preliminary data.</text>
</comment>
<feature type="chain" id="PRO_5047098756" evidence="1">
    <location>
        <begin position="22"/>
        <end position="199"/>
    </location>
</feature>
<accession>A0ABT6JE97</accession>
<name>A0ABT6JE97_9GAMM</name>
<keyword evidence="1" id="KW-0732">Signal</keyword>
<dbReference type="Pfam" id="PF04264">
    <property type="entry name" value="YceI"/>
    <property type="match status" value="1"/>
</dbReference>
<protein>
    <submittedName>
        <fullName evidence="3">YceI family protein</fullName>
    </submittedName>
</protein>
<dbReference type="EMBL" id="JARXRN010000006">
    <property type="protein sequence ID" value="MDH5828959.1"/>
    <property type="molecule type" value="Genomic_DNA"/>
</dbReference>
<proteinExistence type="predicted"/>
<reference evidence="3 4" key="1">
    <citation type="submission" date="2023-04" db="EMBL/GenBank/DDBJ databases">
        <title>Luteimonas sp. M1R5S18.</title>
        <authorList>
            <person name="Sun J.-Q."/>
        </authorList>
    </citation>
    <scope>NUCLEOTIDE SEQUENCE [LARGE SCALE GENOMIC DNA]</scope>
    <source>
        <strain evidence="3 4">M1R5S18</strain>
    </source>
</reference>
<gene>
    <name evidence="3" type="ORF">QFW80_00270</name>
</gene>
<organism evidence="3 4">
    <name type="scientific">Luteimonas rhizosphaericola</name>
    <dbReference type="NCBI Taxonomy" id="3042024"/>
    <lineage>
        <taxon>Bacteria</taxon>
        <taxon>Pseudomonadati</taxon>
        <taxon>Pseudomonadota</taxon>
        <taxon>Gammaproteobacteria</taxon>
        <taxon>Lysobacterales</taxon>
        <taxon>Lysobacteraceae</taxon>
        <taxon>Luteimonas</taxon>
    </lineage>
</organism>
<sequence length="199" mass="21558">MRHRLCLPVLLSAALACPATAAEVTYELDPAHTFPSFEADHLGGLSVWRGKFNRSRGTVVLDRAAGNGRLEVEIDTDSIDYGLDEMNAHARGEGLLDTARWPQARYTGTFAGFVDGRPTRVEGELSLRGVTRPLTLEIGSFKCMPHPLHRRELCGADAVATFQRDAFGIDAGKDYGFDMTVTLRIQAEAVAVDAAAPEG</sequence>
<dbReference type="PROSITE" id="PS51257">
    <property type="entry name" value="PROKAR_LIPOPROTEIN"/>
    <property type="match status" value="1"/>
</dbReference>
<dbReference type="Proteomes" id="UP001156831">
    <property type="component" value="Unassembled WGS sequence"/>
</dbReference>
<dbReference type="InterPro" id="IPR036761">
    <property type="entry name" value="TTHA0802/YceI-like_sf"/>
</dbReference>
<evidence type="ECO:0000259" key="2">
    <source>
        <dbReference type="SMART" id="SM00867"/>
    </source>
</evidence>
<dbReference type="SUPFAM" id="SSF101874">
    <property type="entry name" value="YceI-like"/>
    <property type="match status" value="1"/>
</dbReference>